<dbReference type="InterPro" id="IPR013658">
    <property type="entry name" value="SGL"/>
</dbReference>
<evidence type="ECO:0000259" key="2">
    <source>
        <dbReference type="Pfam" id="PF08450"/>
    </source>
</evidence>
<dbReference type="InterPro" id="IPR011042">
    <property type="entry name" value="6-blade_b-propeller_TolB-like"/>
</dbReference>
<dbReference type="Proteomes" id="UP001528411">
    <property type="component" value="Unassembled WGS sequence"/>
</dbReference>
<reference evidence="3 4" key="1">
    <citation type="submission" date="2023-01" db="EMBL/GenBank/DDBJ databases">
        <title>Psychrosphaera sp. nov., isolated from marine algae.</title>
        <authorList>
            <person name="Bayburt H."/>
            <person name="Choi B.J."/>
            <person name="Kim J.M."/>
            <person name="Choi D.G."/>
            <person name="Jeon C.O."/>
        </authorList>
    </citation>
    <scope>NUCLEOTIDE SEQUENCE [LARGE SCALE GENOMIC DNA]</scope>
    <source>
        <strain evidence="3 4">G1-22</strain>
    </source>
</reference>
<dbReference type="InterPro" id="IPR051262">
    <property type="entry name" value="SMP-30/CGR1_Lactonase"/>
</dbReference>
<organism evidence="3 4">
    <name type="scientific">Psychrosphaera algicola</name>
    <dbReference type="NCBI Taxonomy" id="3023714"/>
    <lineage>
        <taxon>Bacteria</taxon>
        <taxon>Pseudomonadati</taxon>
        <taxon>Pseudomonadota</taxon>
        <taxon>Gammaproteobacteria</taxon>
        <taxon>Alteromonadales</taxon>
        <taxon>Pseudoalteromonadaceae</taxon>
        <taxon>Psychrosphaera</taxon>
    </lineage>
</organism>
<dbReference type="PANTHER" id="PTHR47572">
    <property type="entry name" value="LIPOPROTEIN-RELATED"/>
    <property type="match status" value="1"/>
</dbReference>
<dbReference type="PRINTS" id="PR01790">
    <property type="entry name" value="SMP30FAMILY"/>
</dbReference>
<evidence type="ECO:0000313" key="4">
    <source>
        <dbReference type="Proteomes" id="UP001528411"/>
    </source>
</evidence>
<proteinExistence type="predicted"/>
<sequence length="92" mass="9747">MSSSGDVSNRRDFIKVASPDGIKVDCAGNLYVSSHNKGVINIYSPTGKFIDKIVLGQNVTNLAFGGKNNKTILITTAKGLFSMQVNIAGLTN</sequence>
<comment type="caution">
    <text evidence="3">The sequence shown here is derived from an EMBL/GenBank/DDBJ whole genome shotgun (WGS) entry which is preliminary data.</text>
</comment>
<gene>
    <name evidence="3" type="ORF">PN838_21360</name>
</gene>
<protein>
    <submittedName>
        <fullName evidence="3">SMP-30/gluconolactonase/LRE family protein</fullName>
    </submittedName>
</protein>
<keyword evidence="1" id="KW-0378">Hydrolase</keyword>
<dbReference type="PANTHER" id="PTHR47572:SF4">
    <property type="entry name" value="LACTONASE DRP35"/>
    <property type="match status" value="1"/>
</dbReference>
<keyword evidence="4" id="KW-1185">Reference proteome</keyword>
<evidence type="ECO:0000256" key="1">
    <source>
        <dbReference type="ARBA" id="ARBA00022801"/>
    </source>
</evidence>
<evidence type="ECO:0000313" key="3">
    <source>
        <dbReference type="EMBL" id="MDC2890823.1"/>
    </source>
</evidence>
<dbReference type="EMBL" id="JAQOMS010000002">
    <property type="protein sequence ID" value="MDC2890823.1"/>
    <property type="molecule type" value="Genomic_DNA"/>
</dbReference>
<dbReference type="Gene3D" id="2.120.10.30">
    <property type="entry name" value="TolB, C-terminal domain"/>
    <property type="match status" value="1"/>
</dbReference>
<feature type="domain" description="SMP-30/Gluconolactonase/LRE-like region" evidence="2">
    <location>
        <begin position="3"/>
        <end position="77"/>
    </location>
</feature>
<dbReference type="InterPro" id="IPR005511">
    <property type="entry name" value="SMP-30"/>
</dbReference>
<dbReference type="Pfam" id="PF08450">
    <property type="entry name" value="SGL"/>
    <property type="match status" value="1"/>
</dbReference>
<name>A0ABT5FI18_9GAMM</name>
<dbReference type="SUPFAM" id="SSF63829">
    <property type="entry name" value="Calcium-dependent phosphotriesterase"/>
    <property type="match status" value="1"/>
</dbReference>
<accession>A0ABT5FI18</accession>